<protein>
    <submittedName>
        <fullName evidence="4">General secretion pathway protein GspB</fullName>
    </submittedName>
</protein>
<dbReference type="InterPro" id="IPR032389">
    <property type="entry name" value="GspB_C"/>
</dbReference>
<evidence type="ECO:0000256" key="1">
    <source>
        <dbReference type="SAM" id="MobiDB-lite"/>
    </source>
</evidence>
<dbReference type="Pfam" id="PF16537">
    <property type="entry name" value="T2SSB"/>
    <property type="match status" value="1"/>
</dbReference>
<keyword evidence="5" id="KW-1185">Reference proteome</keyword>
<dbReference type="Proteomes" id="UP001595904">
    <property type="component" value="Unassembled WGS sequence"/>
</dbReference>
<name>A0ABV8SU53_9GAMM</name>
<evidence type="ECO:0000313" key="5">
    <source>
        <dbReference type="Proteomes" id="UP001595904"/>
    </source>
</evidence>
<gene>
    <name evidence="4" type="ORF">ACFPN2_15500</name>
</gene>
<keyword evidence="2" id="KW-0472">Membrane</keyword>
<accession>A0ABV8SU53</accession>
<feature type="transmembrane region" description="Helical" evidence="2">
    <location>
        <begin position="37"/>
        <end position="58"/>
    </location>
</feature>
<sequence length="268" mass="28868">MSFILDALKKSENERQRNTGPSLADVRVIRRNNERPWWVVAVAALLVVNLGVLLVVLLRNGDAKPTQSAQAAPAPMQSAPPPQAAPQQNYNAQPAPAQQYQYQQQQPQNYQQTVPTDPSVRSLADEASGYGEGYPEDPANSHLSSAAAVPAGPPMVRQIQPPSVAPLPSGAVFEAKQAANAPAAGNGALVGNETLPTLEDLASSGTNLPDLHLDIHVNSQKPSERFVFVNMKKYLEGEVLKEGPTVERITPEGVILNQRGLRFLLPRQ</sequence>
<feature type="compositionally biased region" description="Low complexity" evidence="1">
    <location>
        <begin position="85"/>
        <end position="112"/>
    </location>
</feature>
<feature type="region of interest" description="Disordered" evidence="1">
    <location>
        <begin position="66"/>
        <end position="155"/>
    </location>
</feature>
<evidence type="ECO:0000259" key="3">
    <source>
        <dbReference type="Pfam" id="PF16537"/>
    </source>
</evidence>
<keyword evidence="2" id="KW-1133">Transmembrane helix</keyword>
<evidence type="ECO:0000256" key="2">
    <source>
        <dbReference type="SAM" id="Phobius"/>
    </source>
</evidence>
<keyword evidence="2" id="KW-0812">Transmembrane</keyword>
<feature type="domain" description="Type II secretion system protein GspB C-terminal" evidence="3">
    <location>
        <begin position="208"/>
        <end position="266"/>
    </location>
</feature>
<dbReference type="EMBL" id="JBHSDU010000003">
    <property type="protein sequence ID" value="MFC4310497.1"/>
    <property type="molecule type" value="Genomic_DNA"/>
</dbReference>
<dbReference type="RefSeq" id="WP_380598027.1">
    <property type="nucleotide sequence ID" value="NZ_JBHSDU010000003.1"/>
</dbReference>
<organism evidence="4 5">
    <name type="scientific">Steroidobacter flavus</name>
    <dbReference type="NCBI Taxonomy" id="1842136"/>
    <lineage>
        <taxon>Bacteria</taxon>
        <taxon>Pseudomonadati</taxon>
        <taxon>Pseudomonadota</taxon>
        <taxon>Gammaproteobacteria</taxon>
        <taxon>Steroidobacterales</taxon>
        <taxon>Steroidobacteraceae</taxon>
        <taxon>Steroidobacter</taxon>
    </lineage>
</organism>
<evidence type="ECO:0000313" key="4">
    <source>
        <dbReference type="EMBL" id="MFC4310497.1"/>
    </source>
</evidence>
<comment type="caution">
    <text evidence="4">The sequence shown here is derived from an EMBL/GenBank/DDBJ whole genome shotgun (WGS) entry which is preliminary data.</text>
</comment>
<proteinExistence type="predicted"/>
<reference evidence="5" key="1">
    <citation type="journal article" date="2019" name="Int. J. Syst. Evol. Microbiol.">
        <title>The Global Catalogue of Microorganisms (GCM) 10K type strain sequencing project: providing services to taxonomists for standard genome sequencing and annotation.</title>
        <authorList>
            <consortium name="The Broad Institute Genomics Platform"/>
            <consortium name="The Broad Institute Genome Sequencing Center for Infectious Disease"/>
            <person name="Wu L."/>
            <person name="Ma J."/>
        </authorList>
    </citation>
    <scope>NUCLEOTIDE SEQUENCE [LARGE SCALE GENOMIC DNA]</scope>
    <source>
        <strain evidence="5">CGMCC 1.10759</strain>
    </source>
</reference>
<feature type="compositionally biased region" description="Low complexity" evidence="1">
    <location>
        <begin position="67"/>
        <end position="77"/>
    </location>
</feature>